<dbReference type="SMART" id="SM00220">
    <property type="entry name" value="S_TKc"/>
    <property type="match status" value="1"/>
</dbReference>
<comment type="caution">
    <text evidence="14">The sequence shown here is derived from an EMBL/GenBank/DDBJ whole genome shotgun (WGS) entry which is preliminary data.</text>
</comment>
<evidence type="ECO:0000256" key="12">
    <source>
        <dbReference type="SAM" id="MobiDB-lite"/>
    </source>
</evidence>
<organism evidence="14 15">
    <name type="scientific">Brachionus calyciflorus</name>
    <dbReference type="NCBI Taxonomy" id="104777"/>
    <lineage>
        <taxon>Eukaryota</taxon>
        <taxon>Metazoa</taxon>
        <taxon>Spiralia</taxon>
        <taxon>Gnathifera</taxon>
        <taxon>Rotifera</taxon>
        <taxon>Eurotatoria</taxon>
        <taxon>Monogononta</taxon>
        <taxon>Pseudotrocha</taxon>
        <taxon>Ploima</taxon>
        <taxon>Brachionidae</taxon>
        <taxon>Brachionus</taxon>
    </lineage>
</organism>
<dbReference type="InterPro" id="IPR000719">
    <property type="entry name" value="Prot_kinase_dom"/>
</dbReference>
<keyword evidence="3" id="KW-0963">Cytoplasm</keyword>
<feature type="region of interest" description="Disordered" evidence="12">
    <location>
        <begin position="769"/>
        <end position="798"/>
    </location>
</feature>
<dbReference type="EC" id="2.7.11.1" evidence="2"/>
<reference evidence="14" key="1">
    <citation type="submission" date="2021-02" db="EMBL/GenBank/DDBJ databases">
        <authorList>
            <person name="Nowell W R."/>
        </authorList>
    </citation>
    <scope>NUCLEOTIDE SEQUENCE</scope>
    <source>
        <strain evidence="14">Ploen Becks lab</strain>
    </source>
</reference>
<feature type="compositionally biased region" description="Polar residues" evidence="12">
    <location>
        <begin position="511"/>
        <end position="529"/>
    </location>
</feature>
<dbReference type="GO" id="GO:0004674">
    <property type="term" value="F:protein serine/threonine kinase activity"/>
    <property type="evidence" value="ECO:0007669"/>
    <property type="project" value="UniProtKB-KW"/>
</dbReference>
<dbReference type="SUPFAM" id="SSF56112">
    <property type="entry name" value="Protein kinase-like (PK-like)"/>
    <property type="match status" value="1"/>
</dbReference>
<feature type="region of interest" description="Disordered" evidence="12">
    <location>
        <begin position="511"/>
        <end position="568"/>
    </location>
</feature>
<dbReference type="FunFam" id="3.30.200.20:FF:000003">
    <property type="entry name" value="Non-specific serine/threonine protein kinase"/>
    <property type="match status" value="1"/>
</dbReference>
<feature type="compositionally biased region" description="Low complexity" evidence="12">
    <location>
        <begin position="601"/>
        <end position="612"/>
    </location>
</feature>
<accession>A0A813SRW3</accession>
<keyword evidence="5" id="KW-0808">Transferase</keyword>
<proteinExistence type="predicted"/>
<keyword evidence="6 11" id="KW-0547">Nucleotide-binding</keyword>
<dbReference type="InterPro" id="IPR011009">
    <property type="entry name" value="Kinase-like_dom_sf"/>
</dbReference>
<dbReference type="EMBL" id="CAJNOC010000771">
    <property type="protein sequence ID" value="CAF0801397.1"/>
    <property type="molecule type" value="Genomic_DNA"/>
</dbReference>
<feature type="compositionally biased region" description="Polar residues" evidence="12">
    <location>
        <begin position="788"/>
        <end position="798"/>
    </location>
</feature>
<dbReference type="GO" id="GO:0005737">
    <property type="term" value="C:cytoplasm"/>
    <property type="evidence" value="ECO:0007669"/>
    <property type="project" value="UniProtKB-SubCell"/>
</dbReference>
<dbReference type="PROSITE" id="PS00108">
    <property type="entry name" value="PROTEIN_KINASE_ST"/>
    <property type="match status" value="1"/>
</dbReference>
<evidence type="ECO:0000256" key="11">
    <source>
        <dbReference type="PROSITE-ProRule" id="PRU10141"/>
    </source>
</evidence>
<dbReference type="OrthoDB" id="193931at2759"/>
<feature type="region of interest" description="Disordered" evidence="12">
    <location>
        <begin position="400"/>
        <end position="427"/>
    </location>
</feature>
<dbReference type="AlphaFoldDB" id="A0A813SRW3"/>
<dbReference type="GO" id="GO:0035556">
    <property type="term" value="P:intracellular signal transduction"/>
    <property type="evidence" value="ECO:0007669"/>
    <property type="project" value="TreeGrafter"/>
</dbReference>
<evidence type="ECO:0000259" key="13">
    <source>
        <dbReference type="PROSITE" id="PS50011"/>
    </source>
</evidence>
<dbReference type="PANTHER" id="PTHR24346:SF79">
    <property type="entry name" value="PROTEIN KINASE DOMAIN-CONTAINING PROTEIN"/>
    <property type="match status" value="1"/>
</dbReference>
<comment type="catalytic activity">
    <reaction evidence="9">
        <text>L-threonyl-[protein] + ATP = O-phospho-L-threonyl-[protein] + ADP + H(+)</text>
        <dbReference type="Rhea" id="RHEA:46608"/>
        <dbReference type="Rhea" id="RHEA-COMP:11060"/>
        <dbReference type="Rhea" id="RHEA-COMP:11605"/>
        <dbReference type="ChEBI" id="CHEBI:15378"/>
        <dbReference type="ChEBI" id="CHEBI:30013"/>
        <dbReference type="ChEBI" id="CHEBI:30616"/>
        <dbReference type="ChEBI" id="CHEBI:61977"/>
        <dbReference type="ChEBI" id="CHEBI:456216"/>
        <dbReference type="EC" id="2.7.11.1"/>
    </reaction>
</comment>
<evidence type="ECO:0000256" key="10">
    <source>
        <dbReference type="ARBA" id="ARBA00048679"/>
    </source>
</evidence>
<feature type="domain" description="Protein kinase" evidence="13">
    <location>
        <begin position="47"/>
        <end position="302"/>
    </location>
</feature>
<dbReference type="InterPro" id="IPR017441">
    <property type="entry name" value="Protein_kinase_ATP_BS"/>
</dbReference>
<keyword evidence="8 11" id="KW-0067">ATP-binding</keyword>
<keyword evidence="7" id="KW-0418">Kinase</keyword>
<gene>
    <name evidence="14" type="ORF">OXX778_LOCUS6486</name>
</gene>
<comment type="catalytic activity">
    <reaction evidence="10">
        <text>L-seryl-[protein] + ATP = O-phospho-L-seryl-[protein] + ADP + H(+)</text>
        <dbReference type="Rhea" id="RHEA:17989"/>
        <dbReference type="Rhea" id="RHEA-COMP:9863"/>
        <dbReference type="Rhea" id="RHEA-COMP:11604"/>
        <dbReference type="ChEBI" id="CHEBI:15378"/>
        <dbReference type="ChEBI" id="CHEBI:29999"/>
        <dbReference type="ChEBI" id="CHEBI:30616"/>
        <dbReference type="ChEBI" id="CHEBI:83421"/>
        <dbReference type="ChEBI" id="CHEBI:456216"/>
        <dbReference type="EC" id="2.7.11.1"/>
    </reaction>
</comment>
<evidence type="ECO:0000256" key="9">
    <source>
        <dbReference type="ARBA" id="ARBA00047899"/>
    </source>
</evidence>
<feature type="compositionally biased region" description="Polar residues" evidence="12">
    <location>
        <begin position="400"/>
        <end position="426"/>
    </location>
</feature>
<evidence type="ECO:0000256" key="6">
    <source>
        <dbReference type="ARBA" id="ARBA00022741"/>
    </source>
</evidence>
<evidence type="ECO:0000256" key="1">
    <source>
        <dbReference type="ARBA" id="ARBA00004496"/>
    </source>
</evidence>
<dbReference type="InterPro" id="IPR008271">
    <property type="entry name" value="Ser/Thr_kinase_AS"/>
</dbReference>
<dbReference type="CDD" id="cd14003">
    <property type="entry name" value="STKc_AMPK-like"/>
    <property type="match status" value="1"/>
</dbReference>
<feature type="compositionally biased region" description="Low complexity" evidence="12">
    <location>
        <begin position="649"/>
        <end position="680"/>
    </location>
</feature>
<dbReference type="Gene3D" id="1.10.510.10">
    <property type="entry name" value="Transferase(Phosphotransferase) domain 1"/>
    <property type="match status" value="1"/>
</dbReference>
<feature type="compositionally biased region" description="Polar residues" evidence="12">
    <location>
        <begin position="613"/>
        <end position="626"/>
    </location>
</feature>
<comment type="subcellular location">
    <subcellularLocation>
        <location evidence="1">Cytoplasm</location>
    </subcellularLocation>
</comment>
<feature type="binding site" evidence="11">
    <location>
        <position position="76"/>
    </location>
    <ligand>
        <name>ATP</name>
        <dbReference type="ChEBI" id="CHEBI:30616"/>
    </ligand>
</feature>
<dbReference type="PROSITE" id="PS00107">
    <property type="entry name" value="PROTEIN_KINASE_ATP"/>
    <property type="match status" value="1"/>
</dbReference>
<evidence type="ECO:0000256" key="2">
    <source>
        <dbReference type="ARBA" id="ARBA00012513"/>
    </source>
</evidence>
<dbReference type="FunFam" id="1.10.510.10:FF:001222">
    <property type="entry name" value="Serine/threonine-protein kinase ppk25"/>
    <property type="match status" value="1"/>
</dbReference>
<feature type="region of interest" description="Disordered" evidence="12">
    <location>
        <begin position="601"/>
        <end position="685"/>
    </location>
</feature>
<feature type="compositionally biased region" description="Low complexity" evidence="12">
    <location>
        <begin position="773"/>
        <end position="783"/>
    </location>
</feature>
<evidence type="ECO:0000313" key="14">
    <source>
        <dbReference type="EMBL" id="CAF0801397.1"/>
    </source>
</evidence>
<dbReference type="Proteomes" id="UP000663879">
    <property type="component" value="Unassembled WGS sequence"/>
</dbReference>
<feature type="compositionally biased region" description="Low complexity" evidence="12">
    <location>
        <begin position="537"/>
        <end position="558"/>
    </location>
</feature>
<evidence type="ECO:0000256" key="7">
    <source>
        <dbReference type="ARBA" id="ARBA00022777"/>
    </source>
</evidence>
<sequence length="850" mass="96238">MVQGEINTAVTPSVQTNISNNARMYDNMNAFNMNSGDGEKKKKVGNYIISKTIGEGSFAKVRLGYHLITQQMVAVKVINKREVLKRNYLRANLRREACMMQRMQHPHIIQLYEVMETENCYYIVMELIDGIEFVKYLSKKRSLDENETRDYIRQICSAVDHMHKAKVVHRDIKLQNFMLDQNHNLTIIDFGLSNSLDDREFLNTQCGSPAYAAPEIFAHQDYGSEVDVWSIGVNMYAMLAGKLPFKVENRSKNLAKLHACILKGFELPPFLSPDCQDLLCRLLDPSPSKRIKMSEIFAHPWLNFNSFPVELIPYKPNVDTKEIKMEIVQYLVQKHDYTENDVIDAIVYRKPIALKAIYYLIEKRFKQGLSFPDPDYNALIETNNNPGSKQSNYKSITNETAQKSSFSNHTTHLSTQNSNTNISQTPNLSSNNVIISTNNSNGLVKQNSQLLPKRHNVQLATRSSSQKNVDFKSIFNNMNLNTRKEAESNNESNSPSPDFIAAAVNPIRNNTQQVTSASSIRTSRQTNYADLSRKQVGSNSSINNINNSNNNLNNGRNSATSYGGSQNDYKVDRYFVPTSMNRASPIDEPYQAPVYYQPENRNLSSNLSNNQNVKLGNTNSIRSLPSSIYRGSPERTLPRSPDRYTDYLNNNNSNSNNNTTNSNYYRPTTSRVSSRPSVSDTSEKSYEQKYKIGNYLTTKRSLTSYDEPGGLDRQKTSTNLTNNIIKNRQLHMGKAKIDLDTQTNLNVGNTNKINVVSTKQVINKNSTENIKTSSSLSKHSSYSRMTPVENTDPLTRSKPISNLVHRHSNPASRYTTTPTSTLGLHTQLTRTRTTIQDNSANALPRIKIQS</sequence>
<name>A0A813SRW3_9BILA</name>
<evidence type="ECO:0000256" key="5">
    <source>
        <dbReference type="ARBA" id="ARBA00022679"/>
    </source>
</evidence>
<evidence type="ECO:0000256" key="4">
    <source>
        <dbReference type="ARBA" id="ARBA00022527"/>
    </source>
</evidence>
<evidence type="ECO:0000256" key="8">
    <source>
        <dbReference type="ARBA" id="ARBA00022840"/>
    </source>
</evidence>
<dbReference type="PANTHER" id="PTHR24346">
    <property type="entry name" value="MAP/MICROTUBULE AFFINITY-REGULATING KINASE"/>
    <property type="match status" value="1"/>
</dbReference>
<dbReference type="PROSITE" id="PS50011">
    <property type="entry name" value="PROTEIN_KINASE_DOM"/>
    <property type="match status" value="1"/>
</dbReference>
<keyword evidence="15" id="KW-1185">Reference proteome</keyword>
<feature type="compositionally biased region" description="Basic and acidic residues" evidence="12">
    <location>
        <begin position="632"/>
        <end position="645"/>
    </location>
</feature>
<evidence type="ECO:0000256" key="3">
    <source>
        <dbReference type="ARBA" id="ARBA00022490"/>
    </source>
</evidence>
<dbReference type="GO" id="GO:0005524">
    <property type="term" value="F:ATP binding"/>
    <property type="evidence" value="ECO:0007669"/>
    <property type="project" value="UniProtKB-UniRule"/>
</dbReference>
<keyword evidence="4" id="KW-0723">Serine/threonine-protein kinase</keyword>
<feature type="compositionally biased region" description="Polar residues" evidence="12">
    <location>
        <begin position="559"/>
        <end position="568"/>
    </location>
</feature>
<evidence type="ECO:0000313" key="15">
    <source>
        <dbReference type="Proteomes" id="UP000663879"/>
    </source>
</evidence>
<dbReference type="Pfam" id="PF00069">
    <property type="entry name" value="Pkinase"/>
    <property type="match status" value="1"/>
</dbReference>
<protein>
    <recommendedName>
        <fullName evidence="2">non-specific serine/threonine protein kinase</fullName>
        <ecNumber evidence="2">2.7.11.1</ecNumber>
    </recommendedName>
</protein>